<comment type="caution">
    <text evidence="1">The sequence shown here is derived from an EMBL/GenBank/DDBJ whole genome shotgun (WGS) entry which is preliminary data.</text>
</comment>
<dbReference type="EMBL" id="NEFA01000001">
    <property type="protein sequence ID" value="OYR07405.1"/>
    <property type="molecule type" value="Genomic_DNA"/>
</dbReference>
<gene>
    <name evidence="1" type="ORF">B9P89_01175</name>
</gene>
<dbReference type="Proteomes" id="UP000215827">
    <property type="component" value="Unassembled WGS sequence"/>
</dbReference>
<organism evidence="1 2">
    <name type="scientific">Citrobacter freundii</name>
    <dbReference type="NCBI Taxonomy" id="546"/>
    <lineage>
        <taxon>Bacteria</taxon>
        <taxon>Pseudomonadati</taxon>
        <taxon>Pseudomonadota</taxon>
        <taxon>Gammaproteobacteria</taxon>
        <taxon>Enterobacterales</taxon>
        <taxon>Enterobacteriaceae</taxon>
        <taxon>Citrobacter</taxon>
        <taxon>Citrobacter freundii complex</taxon>
    </lineage>
</organism>
<sequence length="124" mass="14173">MHLWPEGEQFTREVIMPTGAGLPEEGVEPVGYEDFPVMVTFRVPAFDVVVETWKNTDPAKSFGLFRQFIVAWDQEEELTDKMLAGYLYAYPGADENMFRVFCEYVKEAILANQKSFPEISAAIH</sequence>
<evidence type="ECO:0000313" key="2">
    <source>
        <dbReference type="Proteomes" id="UP000215827"/>
    </source>
</evidence>
<evidence type="ECO:0000313" key="1">
    <source>
        <dbReference type="EMBL" id="OYR07405.1"/>
    </source>
</evidence>
<proteinExistence type="predicted"/>
<name>A0AA44SMU8_CITFR</name>
<protein>
    <submittedName>
        <fullName evidence="1">Uncharacterized protein</fullName>
    </submittedName>
</protein>
<dbReference type="AlphaFoldDB" id="A0AA44SMU8"/>
<accession>A0AA44SMU8</accession>
<reference evidence="1 2" key="1">
    <citation type="submission" date="2017-04" db="EMBL/GenBank/DDBJ databases">
        <title>Emergence of KPC-2-producing Citrobacter isolates from sediments of a Chinese river.</title>
        <authorList>
            <person name="Zheng B."/>
        </authorList>
    </citation>
    <scope>NUCLEOTIDE SEQUENCE [LARGE SCALE GENOMIC DNA]</scope>
    <source>
        <strain evidence="1 2">C191</strain>
    </source>
</reference>